<dbReference type="InterPro" id="IPR007973">
    <property type="entry name" value="Pilus_assembly_TraE"/>
</dbReference>
<evidence type="ECO:0000313" key="3">
    <source>
        <dbReference type="Proteomes" id="UP000005297"/>
    </source>
</evidence>
<sequence length="194" mass="21725">MRRERLADGIERLASEVRFLRAALLGSIAVALLMLVRLLTAPTDIRMEVAAPPTVAKDFWVSTSDFSPSYLEQMGTFIAYMMLNATPASLKFQAEQLKPYLIPEAYGELQSELEAKRERFDRYQMSTMFYPNQIYLSKSRCRIQVEGELKTFIGGKLGSSKTRKLDIGCKNINGRFYVTSIALVGGNDSDGSAD</sequence>
<keyword evidence="1" id="KW-0472">Membrane</keyword>
<dbReference type="STRING" id="314344.AL013_12190"/>
<dbReference type="Pfam" id="PF05309">
    <property type="entry name" value="TraE"/>
    <property type="match status" value="1"/>
</dbReference>
<keyword evidence="3" id="KW-1185">Reference proteome</keyword>
<keyword evidence="1" id="KW-1133">Transmembrane helix</keyword>
<proteinExistence type="predicted"/>
<dbReference type="HOGENOM" id="CLU_114568_0_0_0"/>
<evidence type="ECO:0000256" key="1">
    <source>
        <dbReference type="SAM" id="Phobius"/>
    </source>
</evidence>
<accession>Q0F358</accession>
<dbReference type="RefSeq" id="WP_009851228.1">
    <property type="nucleotide sequence ID" value="NZ_DS022295.1"/>
</dbReference>
<protein>
    <submittedName>
        <fullName evidence="2">Plasmid-like conjugative transfer protein TraE</fullName>
    </submittedName>
</protein>
<dbReference type="eggNOG" id="ENOG502ZB5X">
    <property type="taxonomic scope" value="Bacteria"/>
</dbReference>
<evidence type="ECO:0000313" key="2">
    <source>
        <dbReference type="EMBL" id="EAU56083.1"/>
    </source>
</evidence>
<reference evidence="2 3" key="1">
    <citation type="submission" date="2006-09" db="EMBL/GenBank/DDBJ databases">
        <authorList>
            <person name="Emerson D."/>
            <person name="Ferriera S."/>
            <person name="Johnson J."/>
            <person name="Kravitz S."/>
            <person name="Halpern A."/>
            <person name="Remington K."/>
            <person name="Beeson K."/>
            <person name="Tran B."/>
            <person name="Rogers Y.-H."/>
            <person name="Friedman R."/>
            <person name="Venter J.C."/>
        </authorList>
    </citation>
    <scope>NUCLEOTIDE SEQUENCE [LARGE SCALE GENOMIC DNA]</scope>
    <source>
        <strain evidence="2 3">PV-1</strain>
    </source>
</reference>
<feature type="transmembrane region" description="Helical" evidence="1">
    <location>
        <begin position="20"/>
        <end position="39"/>
    </location>
</feature>
<comment type="caution">
    <text evidence="2">The sequence shown here is derived from an EMBL/GenBank/DDBJ whole genome shotgun (WGS) entry which is preliminary data.</text>
</comment>
<dbReference type="OrthoDB" id="5362036at2"/>
<organism evidence="2 3">
    <name type="scientific">Mariprofundus ferrooxydans PV-1</name>
    <dbReference type="NCBI Taxonomy" id="314345"/>
    <lineage>
        <taxon>Bacteria</taxon>
        <taxon>Pseudomonadati</taxon>
        <taxon>Pseudomonadota</taxon>
        <taxon>Candidatius Mariprofundia</taxon>
        <taxon>Mariprofundales</taxon>
        <taxon>Mariprofundaceae</taxon>
        <taxon>Mariprofundus</taxon>
    </lineage>
</organism>
<dbReference type="Proteomes" id="UP000005297">
    <property type="component" value="Unassembled WGS sequence"/>
</dbReference>
<dbReference type="AlphaFoldDB" id="Q0F358"/>
<dbReference type="InParanoid" id="Q0F358"/>
<dbReference type="EMBL" id="AATS01000001">
    <property type="protein sequence ID" value="EAU56083.1"/>
    <property type="molecule type" value="Genomic_DNA"/>
</dbReference>
<gene>
    <name evidence="2" type="ORF">SPV1_04663</name>
</gene>
<keyword evidence="1" id="KW-0812">Transmembrane</keyword>
<name>Q0F358_9PROT</name>